<evidence type="ECO:0000313" key="1">
    <source>
        <dbReference type="EMBL" id="GBF32200.1"/>
    </source>
</evidence>
<gene>
    <name evidence="1" type="ORF">DCCM_0391</name>
</gene>
<name>A0A2L2X854_9FIRM</name>
<evidence type="ECO:0000313" key="2">
    <source>
        <dbReference type="Proteomes" id="UP000239549"/>
    </source>
</evidence>
<protein>
    <submittedName>
        <fullName evidence="1">Uncharacterized protein</fullName>
    </submittedName>
</protein>
<dbReference type="EMBL" id="BFAV01000019">
    <property type="protein sequence ID" value="GBF32200.1"/>
    <property type="molecule type" value="Genomic_DNA"/>
</dbReference>
<dbReference type="OrthoDB" id="2820053at2"/>
<dbReference type="AlphaFoldDB" id="A0A2L2X854"/>
<comment type="caution">
    <text evidence="1">The sequence shown here is derived from an EMBL/GenBank/DDBJ whole genome shotgun (WGS) entry which is preliminary data.</text>
</comment>
<proteinExistence type="predicted"/>
<reference evidence="2" key="1">
    <citation type="submission" date="2018-02" db="EMBL/GenBank/DDBJ databases">
        <title>Genome sequence of Desulfocucumis palustris strain NAW-5.</title>
        <authorList>
            <person name="Watanabe M."/>
            <person name="Kojima H."/>
            <person name="Fukui M."/>
        </authorList>
    </citation>
    <scope>NUCLEOTIDE SEQUENCE [LARGE SCALE GENOMIC DNA]</scope>
    <source>
        <strain evidence="2">NAW-5</strain>
    </source>
</reference>
<dbReference type="RefSeq" id="WP_104370767.1">
    <property type="nucleotide sequence ID" value="NZ_BFAV01000019.1"/>
</dbReference>
<sequence>MAYFDKTVPLQLLVEDFEKLVNTNGWDTVCKYKIVAPATGGKTRKFGAVSLFKSKGTDGQNRNFGVVHAYGGKTPAPLGSEPVITYNSTMGLLSQDSVNQKRFYFKVFPILRAYLKVYVNDTEVNVNDASVISAVDEAGGFLEFAEDYNLPASPEVKATYGVSDDAPDIPSKLWFFTYEDVILERFFFNQPLTYDAASGSYEFAAWVTKIRYGGLTVKNNGVTVDSSNYEPVDWNNPSVKFKAGFSPGTVTADLVLPLSLNGTALEDVTVDAFDIDEGEQVIERVYGSLHYINPSLPTTLSFIDRYTAAWGRESDMFYWGNITKNRIAMFFRVDPNPDPVKAYYVPLYIGKLITFGKSPKINNVMIGGSNVADSVPSDTVIDIGIKKLDYGANATNGNDGVQLQQALGGAFYQKHYLSFITHDDKADISAESRYNPSAYSGKYHISPIYVVHPNDGFVGLLDEVYAVHPKNISQLDELEVIEEAADEIIGMGDGVNKVFHLRHTPKPGTTVTIKVDCAEAEFTRITTDGAGDADEQLKAVTLAVAPAEGESVYATYRYEQTYIFSLATTPVSVYTMESVSPYVPIGLGILKKNEPFEAA</sequence>
<keyword evidence="2" id="KW-1185">Reference proteome</keyword>
<accession>A0A2L2X854</accession>
<organism evidence="1 2">
    <name type="scientific">Desulfocucumis palustris</name>
    <dbReference type="NCBI Taxonomy" id="1898651"/>
    <lineage>
        <taxon>Bacteria</taxon>
        <taxon>Bacillati</taxon>
        <taxon>Bacillota</taxon>
        <taxon>Clostridia</taxon>
        <taxon>Eubacteriales</taxon>
        <taxon>Desulfocucumaceae</taxon>
        <taxon>Desulfocucumis</taxon>
    </lineage>
</organism>
<dbReference type="Proteomes" id="UP000239549">
    <property type="component" value="Unassembled WGS sequence"/>
</dbReference>